<feature type="non-terminal residue" evidence="1">
    <location>
        <position position="1"/>
    </location>
</feature>
<dbReference type="EMBL" id="LBTU01000028">
    <property type="protein sequence ID" value="KKQ46729.1"/>
    <property type="molecule type" value="Genomic_DNA"/>
</dbReference>
<name>A0A0G0KC83_9BACT</name>
<evidence type="ECO:0000313" key="2">
    <source>
        <dbReference type="Proteomes" id="UP000034430"/>
    </source>
</evidence>
<proteinExistence type="predicted"/>
<reference evidence="1 2" key="1">
    <citation type="journal article" date="2015" name="Nature">
        <title>rRNA introns, odd ribosomes, and small enigmatic genomes across a large radiation of phyla.</title>
        <authorList>
            <person name="Brown C.T."/>
            <person name="Hug L.A."/>
            <person name="Thomas B.C."/>
            <person name="Sharon I."/>
            <person name="Castelle C.J."/>
            <person name="Singh A."/>
            <person name="Wilkins M.J."/>
            <person name="Williams K.H."/>
            <person name="Banfield J.F."/>
        </authorList>
    </citation>
    <scope>NUCLEOTIDE SEQUENCE [LARGE SCALE GENOMIC DNA]</scope>
</reference>
<sequence length="47" mass="5219">SEFVWENGGKSVGRASRVPPSGFEKAVEFCFGARGGNRTHIPYETRF</sequence>
<protein>
    <submittedName>
        <fullName evidence="1">Uncharacterized protein</fullName>
    </submittedName>
</protein>
<accession>A0A0G0KC83</accession>
<organism evidence="1 2">
    <name type="scientific">Candidatus Yanofskybacteria bacterium GW2011_GWC2_37_9</name>
    <dbReference type="NCBI Taxonomy" id="1619028"/>
    <lineage>
        <taxon>Bacteria</taxon>
        <taxon>Candidatus Yanofskyibacteriota</taxon>
    </lineage>
</organism>
<gene>
    <name evidence="1" type="ORF">US65_C0028G0001</name>
</gene>
<comment type="caution">
    <text evidence="1">The sequence shown here is derived from an EMBL/GenBank/DDBJ whole genome shotgun (WGS) entry which is preliminary data.</text>
</comment>
<dbReference type="Proteomes" id="UP000034430">
    <property type="component" value="Unassembled WGS sequence"/>
</dbReference>
<evidence type="ECO:0000313" key="1">
    <source>
        <dbReference type="EMBL" id="KKQ46729.1"/>
    </source>
</evidence>
<dbReference type="AlphaFoldDB" id="A0A0G0KC83"/>